<reference evidence="5 6" key="1">
    <citation type="submission" date="2019-01" db="EMBL/GenBank/DDBJ databases">
        <authorList>
            <person name="Ferrante I. M."/>
        </authorList>
    </citation>
    <scope>NUCLEOTIDE SEQUENCE [LARGE SCALE GENOMIC DNA]</scope>
    <source>
        <strain evidence="5 6">B856</strain>
    </source>
</reference>
<dbReference type="Proteomes" id="UP000291116">
    <property type="component" value="Unassembled WGS sequence"/>
</dbReference>
<dbReference type="EMBL" id="CAACVS010000244">
    <property type="protein sequence ID" value="VEU39902.1"/>
    <property type="molecule type" value="Genomic_DNA"/>
</dbReference>
<dbReference type="PRINTS" id="PR00081">
    <property type="entry name" value="GDHRDH"/>
</dbReference>
<protein>
    <submittedName>
        <fullName evidence="5">Uncharacterized protein</fullName>
    </submittedName>
</protein>
<dbReference type="OrthoDB" id="42421at2759"/>
<dbReference type="Gene3D" id="3.40.50.720">
    <property type="entry name" value="NAD(P)-binding Rossmann-like Domain"/>
    <property type="match status" value="1"/>
</dbReference>
<evidence type="ECO:0000256" key="4">
    <source>
        <dbReference type="RuleBase" id="RU000363"/>
    </source>
</evidence>
<keyword evidence="2" id="KW-0521">NADP</keyword>
<dbReference type="PROSITE" id="PS00061">
    <property type="entry name" value="ADH_SHORT"/>
    <property type="match status" value="1"/>
</dbReference>
<dbReference type="GO" id="GO:0016491">
    <property type="term" value="F:oxidoreductase activity"/>
    <property type="evidence" value="ECO:0007669"/>
    <property type="project" value="UniProtKB-KW"/>
</dbReference>
<keyword evidence="3" id="KW-0560">Oxidoreductase</keyword>
<dbReference type="InterPro" id="IPR020904">
    <property type="entry name" value="Sc_DH/Rdtase_CS"/>
</dbReference>
<dbReference type="Pfam" id="PF00106">
    <property type="entry name" value="adh_short"/>
    <property type="match status" value="1"/>
</dbReference>
<organism evidence="5 6">
    <name type="scientific">Pseudo-nitzschia multistriata</name>
    <dbReference type="NCBI Taxonomy" id="183589"/>
    <lineage>
        <taxon>Eukaryota</taxon>
        <taxon>Sar</taxon>
        <taxon>Stramenopiles</taxon>
        <taxon>Ochrophyta</taxon>
        <taxon>Bacillariophyta</taxon>
        <taxon>Bacillariophyceae</taxon>
        <taxon>Bacillariophycidae</taxon>
        <taxon>Bacillariales</taxon>
        <taxon>Bacillariaceae</taxon>
        <taxon>Pseudo-nitzschia</taxon>
    </lineage>
</organism>
<dbReference type="PANTHER" id="PTHR43391">
    <property type="entry name" value="RETINOL DEHYDROGENASE-RELATED"/>
    <property type="match status" value="1"/>
</dbReference>
<dbReference type="InterPro" id="IPR002347">
    <property type="entry name" value="SDR_fam"/>
</dbReference>
<proteinExistence type="inferred from homology"/>
<accession>A0A448ZCY3</accession>
<dbReference type="NCBIfam" id="NF006120">
    <property type="entry name" value="PRK08264.1-6"/>
    <property type="match status" value="1"/>
</dbReference>
<evidence type="ECO:0000313" key="5">
    <source>
        <dbReference type="EMBL" id="VEU39902.1"/>
    </source>
</evidence>
<name>A0A448ZCY3_9STRA</name>
<keyword evidence="6" id="KW-1185">Reference proteome</keyword>
<sequence>MEEPQLQEQGPTLRSIGDSMKGKIVLVTGANRGIGKAFVESFLEHGASKVYAASRSIESVKQAFGEDRICSIEDSKGDRSTIDGGFVVPIRLDMSDPELIRGVATVATDVDIVINNAGVLTRTGPLEGESSIENLRHEMEVNVYGFMRLAQAFAPVLEQRNGKGLFVQINSVASMRCVAPEVTTYSASKAASFSVTQALRLELQARGVHVISIHPGPILTDMISDLPALAAVAPPASIVAESLINSITTTSPGNLPPFLIFPDNKAKGLGKVYQSFANIVIEKGNAYGEE</sequence>
<evidence type="ECO:0000256" key="3">
    <source>
        <dbReference type="ARBA" id="ARBA00023002"/>
    </source>
</evidence>
<dbReference type="PRINTS" id="PR00080">
    <property type="entry name" value="SDRFAMILY"/>
</dbReference>
<dbReference type="InterPro" id="IPR036291">
    <property type="entry name" value="NAD(P)-bd_dom_sf"/>
</dbReference>
<dbReference type="AlphaFoldDB" id="A0A448ZCY3"/>
<dbReference type="SUPFAM" id="SSF51735">
    <property type="entry name" value="NAD(P)-binding Rossmann-fold domains"/>
    <property type="match status" value="1"/>
</dbReference>
<evidence type="ECO:0000256" key="1">
    <source>
        <dbReference type="ARBA" id="ARBA00006484"/>
    </source>
</evidence>
<comment type="similarity">
    <text evidence="1 4">Belongs to the short-chain dehydrogenases/reductases (SDR) family.</text>
</comment>
<evidence type="ECO:0000313" key="6">
    <source>
        <dbReference type="Proteomes" id="UP000291116"/>
    </source>
</evidence>
<dbReference type="PANTHER" id="PTHR43391:SF14">
    <property type="entry name" value="DEHYDROGENASE_REDUCTASE SDR FAMILY PROTEIN 7-LIKE"/>
    <property type="match status" value="1"/>
</dbReference>
<evidence type="ECO:0000256" key="2">
    <source>
        <dbReference type="ARBA" id="ARBA00022857"/>
    </source>
</evidence>
<gene>
    <name evidence="5" type="ORF">PSNMU_V1.4_AUG-EV-PASAV3_0067680</name>
</gene>